<accession>A0ABW2YED8</accession>
<evidence type="ECO:0000313" key="8">
    <source>
        <dbReference type="EMBL" id="MFD0726902.1"/>
    </source>
</evidence>
<dbReference type="PANTHER" id="PTHR22926">
    <property type="entry name" value="PHOSPHO-N-ACETYLMURAMOYL-PENTAPEPTIDE-TRANSFERASE"/>
    <property type="match status" value="1"/>
</dbReference>
<feature type="transmembrane region" description="Helical" evidence="7">
    <location>
        <begin position="175"/>
        <end position="192"/>
    </location>
</feature>
<evidence type="ECO:0000256" key="6">
    <source>
        <dbReference type="ARBA" id="ARBA00023136"/>
    </source>
</evidence>
<keyword evidence="5 7" id="KW-1133">Transmembrane helix</keyword>
<feature type="transmembrane region" description="Helical" evidence="7">
    <location>
        <begin position="152"/>
        <end position="169"/>
    </location>
</feature>
<organism evidence="8 9">
    <name type="scientific">Lysobacter brunescens</name>
    <dbReference type="NCBI Taxonomy" id="262323"/>
    <lineage>
        <taxon>Bacteria</taxon>
        <taxon>Pseudomonadati</taxon>
        <taxon>Pseudomonadota</taxon>
        <taxon>Gammaproteobacteria</taxon>
        <taxon>Lysobacterales</taxon>
        <taxon>Lysobacteraceae</taxon>
        <taxon>Lysobacter</taxon>
    </lineage>
</organism>
<feature type="transmembrane region" description="Helical" evidence="7">
    <location>
        <begin position="227"/>
        <end position="247"/>
    </location>
</feature>
<dbReference type="Pfam" id="PF00953">
    <property type="entry name" value="Glycos_transf_4"/>
    <property type="match status" value="1"/>
</dbReference>
<feature type="transmembrane region" description="Helical" evidence="7">
    <location>
        <begin position="305"/>
        <end position="323"/>
    </location>
</feature>
<keyword evidence="6 7" id="KW-0472">Membrane</keyword>
<feature type="transmembrane region" description="Helical" evidence="7">
    <location>
        <begin position="128"/>
        <end position="145"/>
    </location>
</feature>
<dbReference type="InterPro" id="IPR000715">
    <property type="entry name" value="Glycosyl_transferase_4"/>
</dbReference>
<evidence type="ECO:0000256" key="1">
    <source>
        <dbReference type="ARBA" id="ARBA00004651"/>
    </source>
</evidence>
<evidence type="ECO:0008006" key="10">
    <source>
        <dbReference type="Google" id="ProtNLM"/>
    </source>
</evidence>
<proteinExistence type="predicted"/>
<feature type="transmembrane region" description="Helical" evidence="7">
    <location>
        <begin position="75"/>
        <end position="94"/>
    </location>
</feature>
<evidence type="ECO:0000256" key="5">
    <source>
        <dbReference type="ARBA" id="ARBA00022989"/>
    </source>
</evidence>
<gene>
    <name evidence="8" type="ORF">ACFQ0E_14995</name>
</gene>
<protein>
    <recommendedName>
        <fullName evidence="10">Lipopolysaccharide biosynthesis protein</fullName>
    </recommendedName>
</protein>
<feature type="transmembrane region" description="Helical" evidence="7">
    <location>
        <begin position="278"/>
        <end position="299"/>
    </location>
</feature>
<sequence>MTWTPGLALWCLIFAGIGAAGTWIARGYALRSRLLDAPGERRSHSVPTPRGGGIAIALAFLVAMVAMVARRPDEIVLLACAGIGLVLVAGIGWVDDHRPLSPWSRLAVHVLAAGWLMAGVYLSGRGGVTALVAFGAALVLVNVWNFMDGINGLAATQAALVVAGLAFLAGTDAVLVHLGLALIASIFGFLPFNFPKARIFLGDVGSGALGYALALLLAMSLHRLPEAAWPLVLLPLSAFLLDAGLTLSARIIGGEKWWTPHVQHVYQRWARRLGGHPPVTIAFALWTLVACSGAAWLAGSGRREIAMVVSVWLVSGIGLWRVLRVRSATPTTN</sequence>
<feature type="transmembrane region" description="Helical" evidence="7">
    <location>
        <begin position="6"/>
        <end position="30"/>
    </location>
</feature>
<evidence type="ECO:0000256" key="2">
    <source>
        <dbReference type="ARBA" id="ARBA00022475"/>
    </source>
</evidence>
<keyword evidence="3" id="KW-0808">Transferase</keyword>
<evidence type="ECO:0000256" key="3">
    <source>
        <dbReference type="ARBA" id="ARBA00022679"/>
    </source>
</evidence>
<evidence type="ECO:0000256" key="7">
    <source>
        <dbReference type="SAM" id="Phobius"/>
    </source>
</evidence>
<comment type="subcellular location">
    <subcellularLocation>
        <location evidence="1">Cell membrane</location>
        <topology evidence="1">Multi-pass membrane protein</topology>
    </subcellularLocation>
</comment>
<reference evidence="9" key="1">
    <citation type="journal article" date="2019" name="Int. J. Syst. Evol. Microbiol.">
        <title>The Global Catalogue of Microorganisms (GCM) 10K type strain sequencing project: providing services to taxonomists for standard genome sequencing and annotation.</title>
        <authorList>
            <consortium name="The Broad Institute Genomics Platform"/>
            <consortium name="The Broad Institute Genome Sequencing Center for Infectious Disease"/>
            <person name="Wu L."/>
            <person name="Ma J."/>
        </authorList>
    </citation>
    <scope>NUCLEOTIDE SEQUENCE [LARGE SCALE GENOMIC DNA]</scope>
    <source>
        <strain evidence="9">CCUG 55585</strain>
    </source>
</reference>
<keyword evidence="9" id="KW-1185">Reference proteome</keyword>
<evidence type="ECO:0000256" key="4">
    <source>
        <dbReference type="ARBA" id="ARBA00022692"/>
    </source>
</evidence>
<feature type="transmembrane region" description="Helical" evidence="7">
    <location>
        <begin position="51"/>
        <end position="69"/>
    </location>
</feature>
<feature type="transmembrane region" description="Helical" evidence="7">
    <location>
        <begin position="199"/>
        <end position="221"/>
    </location>
</feature>
<name>A0ABW2YED8_9GAMM</name>
<dbReference type="EMBL" id="JBHTIF010000003">
    <property type="protein sequence ID" value="MFD0726902.1"/>
    <property type="molecule type" value="Genomic_DNA"/>
</dbReference>
<keyword evidence="4 7" id="KW-0812">Transmembrane</keyword>
<comment type="caution">
    <text evidence="8">The sequence shown here is derived from an EMBL/GenBank/DDBJ whole genome shotgun (WGS) entry which is preliminary data.</text>
</comment>
<dbReference type="Proteomes" id="UP001597110">
    <property type="component" value="Unassembled WGS sequence"/>
</dbReference>
<evidence type="ECO:0000313" key="9">
    <source>
        <dbReference type="Proteomes" id="UP001597110"/>
    </source>
</evidence>
<keyword evidence="2" id="KW-1003">Cell membrane</keyword>
<dbReference type="PANTHER" id="PTHR22926:SF3">
    <property type="entry name" value="UNDECAPRENYL-PHOSPHATE ALPHA-N-ACETYLGLUCOSAMINYL 1-PHOSPHATE TRANSFERASE"/>
    <property type="match status" value="1"/>
</dbReference>
<dbReference type="RefSeq" id="WP_386825159.1">
    <property type="nucleotide sequence ID" value="NZ_JBHTIF010000003.1"/>
</dbReference>